<reference evidence="1 2" key="1">
    <citation type="submission" date="2023-03" db="EMBL/GenBank/DDBJ databases">
        <title>Genome insight into feeding habits of ladybird beetles.</title>
        <authorList>
            <person name="Li H.-S."/>
            <person name="Huang Y.-H."/>
            <person name="Pang H."/>
        </authorList>
    </citation>
    <scope>NUCLEOTIDE SEQUENCE [LARGE SCALE GENOMIC DNA]</scope>
    <source>
        <strain evidence="1">SYSU_2023b</strain>
        <tissue evidence="1">Whole body</tissue>
    </source>
</reference>
<evidence type="ECO:0000313" key="1">
    <source>
        <dbReference type="EMBL" id="KAK9888214.1"/>
    </source>
</evidence>
<keyword evidence="2" id="KW-1185">Reference proteome</keyword>
<evidence type="ECO:0000313" key="2">
    <source>
        <dbReference type="Proteomes" id="UP001431783"/>
    </source>
</evidence>
<name>A0AAW1UYL5_9CUCU</name>
<dbReference type="EMBL" id="JARQZJ010000121">
    <property type="protein sequence ID" value="KAK9888214.1"/>
    <property type="molecule type" value="Genomic_DNA"/>
</dbReference>
<accession>A0AAW1UYL5</accession>
<gene>
    <name evidence="1" type="ORF">WA026_000481</name>
</gene>
<sequence>MRNGKCKREYERKLTYCKHSRQETLVYLGHMKRNAKYQFLQLIIQSKLQAKPIVLEHLELLCRRYKSSTFDRRPHERSRIVQSILQSIPVFNFFATNKVLWNH</sequence>
<dbReference type="Proteomes" id="UP001431783">
    <property type="component" value="Unassembled WGS sequence"/>
</dbReference>
<organism evidence="1 2">
    <name type="scientific">Henosepilachna vigintioctopunctata</name>
    <dbReference type="NCBI Taxonomy" id="420089"/>
    <lineage>
        <taxon>Eukaryota</taxon>
        <taxon>Metazoa</taxon>
        <taxon>Ecdysozoa</taxon>
        <taxon>Arthropoda</taxon>
        <taxon>Hexapoda</taxon>
        <taxon>Insecta</taxon>
        <taxon>Pterygota</taxon>
        <taxon>Neoptera</taxon>
        <taxon>Endopterygota</taxon>
        <taxon>Coleoptera</taxon>
        <taxon>Polyphaga</taxon>
        <taxon>Cucujiformia</taxon>
        <taxon>Coccinelloidea</taxon>
        <taxon>Coccinellidae</taxon>
        <taxon>Epilachninae</taxon>
        <taxon>Epilachnini</taxon>
        <taxon>Henosepilachna</taxon>
    </lineage>
</organism>
<dbReference type="AlphaFoldDB" id="A0AAW1UYL5"/>
<comment type="caution">
    <text evidence="1">The sequence shown here is derived from an EMBL/GenBank/DDBJ whole genome shotgun (WGS) entry which is preliminary data.</text>
</comment>
<protein>
    <submittedName>
        <fullName evidence="1">Uncharacterized protein</fullName>
    </submittedName>
</protein>
<proteinExistence type="predicted"/>